<dbReference type="GO" id="GO:0035861">
    <property type="term" value="C:site of double-strand break"/>
    <property type="evidence" value="ECO:0007669"/>
    <property type="project" value="TreeGrafter"/>
</dbReference>
<dbReference type="STRING" id="13370.A0A448YPW8"/>
<reference evidence="15 16" key="1">
    <citation type="submission" date="2018-12" db="EMBL/GenBank/DDBJ databases">
        <authorList>
            <person name="Tiukova I."/>
            <person name="Dainat J."/>
        </authorList>
    </citation>
    <scope>NUCLEOTIDE SEQUENCE [LARGE SCALE GENOMIC DNA]</scope>
</reference>
<gene>
    <name evidence="15" type="ORF">BRENAR_LOCUS3710</name>
</gene>
<dbReference type="InterPro" id="IPR003395">
    <property type="entry name" value="RecF/RecN/SMC_N"/>
</dbReference>
<dbReference type="GO" id="GO:0003684">
    <property type="term" value="F:damaged DNA binding"/>
    <property type="evidence" value="ECO:0007669"/>
    <property type="project" value="TreeGrafter"/>
</dbReference>
<dbReference type="EMBL" id="CAACVR010000034">
    <property type="protein sequence ID" value="VEU22979.1"/>
    <property type="molecule type" value="Genomic_DNA"/>
</dbReference>
<evidence type="ECO:0000256" key="8">
    <source>
        <dbReference type="ARBA" id="ARBA00023054"/>
    </source>
</evidence>
<keyword evidence="4" id="KW-0158">Chromosome</keyword>
<keyword evidence="8 12" id="KW-0175">Coiled coil</keyword>
<evidence type="ECO:0000256" key="2">
    <source>
        <dbReference type="ARBA" id="ARBA00004286"/>
    </source>
</evidence>
<keyword evidence="9" id="KW-0233">DNA recombination</keyword>
<proteinExistence type="inferred from homology"/>
<dbReference type="SUPFAM" id="SSF52540">
    <property type="entry name" value="P-loop containing nucleoside triphosphate hydrolases"/>
    <property type="match status" value="1"/>
</dbReference>
<keyword evidence="10" id="KW-0234">DNA repair</keyword>
<name>A0A448YPW8_BRENA</name>
<comment type="similarity">
    <text evidence="3">Belongs to the SMC family. SMC6 subfamily.</text>
</comment>
<feature type="coiled-coil region" evidence="12">
    <location>
        <begin position="769"/>
        <end position="915"/>
    </location>
</feature>
<keyword evidence="11" id="KW-0539">Nucleus</keyword>
<feature type="compositionally biased region" description="Acidic residues" evidence="13">
    <location>
        <begin position="56"/>
        <end position="65"/>
    </location>
</feature>
<evidence type="ECO:0000256" key="7">
    <source>
        <dbReference type="ARBA" id="ARBA00022840"/>
    </source>
</evidence>
<feature type="coiled-coil region" evidence="12">
    <location>
        <begin position="380"/>
        <end position="535"/>
    </location>
</feature>
<feature type="domain" description="RecF/RecN/SMC N-terminal" evidence="14">
    <location>
        <begin position="146"/>
        <end position="1152"/>
    </location>
</feature>
<feature type="coiled-coil region" evidence="12">
    <location>
        <begin position="968"/>
        <end position="995"/>
    </location>
</feature>
<feature type="compositionally biased region" description="Polar residues" evidence="13">
    <location>
        <begin position="88"/>
        <end position="108"/>
    </location>
</feature>
<evidence type="ECO:0000256" key="11">
    <source>
        <dbReference type="ARBA" id="ARBA00023242"/>
    </source>
</evidence>
<dbReference type="Pfam" id="PF02463">
    <property type="entry name" value="SMC_N"/>
    <property type="match status" value="1"/>
</dbReference>
<dbReference type="GO" id="GO:0005524">
    <property type="term" value="F:ATP binding"/>
    <property type="evidence" value="ECO:0007669"/>
    <property type="project" value="UniProtKB-KW"/>
</dbReference>
<evidence type="ECO:0000256" key="6">
    <source>
        <dbReference type="ARBA" id="ARBA00022763"/>
    </source>
</evidence>
<evidence type="ECO:0000256" key="4">
    <source>
        <dbReference type="ARBA" id="ARBA00022454"/>
    </source>
</evidence>
<evidence type="ECO:0000256" key="12">
    <source>
        <dbReference type="SAM" id="Coils"/>
    </source>
</evidence>
<dbReference type="Proteomes" id="UP000290900">
    <property type="component" value="Unassembled WGS sequence"/>
</dbReference>
<evidence type="ECO:0000256" key="10">
    <source>
        <dbReference type="ARBA" id="ARBA00023204"/>
    </source>
</evidence>
<evidence type="ECO:0000256" key="13">
    <source>
        <dbReference type="SAM" id="MobiDB-lite"/>
    </source>
</evidence>
<keyword evidence="7" id="KW-0067">ATP-binding</keyword>
<dbReference type="GO" id="GO:0000724">
    <property type="term" value="P:double-strand break repair via homologous recombination"/>
    <property type="evidence" value="ECO:0007669"/>
    <property type="project" value="TreeGrafter"/>
</dbReference>
<accession>A0A448YPW8</accession>
<dbReference type="Gene3D" id="3.40.50.300">
    <property type="entry name" value="P-loop containing nucleotide triphosphate hydrolases"/>
    <property type="match status" value="2"/>
</dbReference>
<feature type="region of interest" description="Disordered" evidence="13">
    <location>
        <begin position="36"/>
        <end position="139"/>
    </location>
</feature>
<dbReference type="InterPro" id="IPR027417">
    <property type="entry name" value="P-loop_NTPase"/>
</dbReference>
<comment type="subcellular location">
    <subcellularLocation>
        <location evidence="2">Chromosome</location>
    </subcellularLocation>
    <subcellularLocation>
        <location evidence="1">Nucleus</location>
    </subcellularLocation>
</comment>
<evidence type="ECO:0000313" key="16">
    <source>
        <dbReference type="Proteomes" id="UP000290900"/>
    </source>
</evidence>
<keyword evidence="16" id="KW-1185">Reference proteome</keyword>
<evidence type="ECO:0000259" key="14">
    <source>
        <dbReference type="Pfam" id="PF02463"/>
    </source>
</evidence>
<dbReference type="PANTHER" id="PTHR19306">
    <property type="entry name" value="STRUCTURAL MAINTENANCE OF CHROMOSOMES 5,6 SMC5, SMC6"/>
    <property type="match status" value="1"/>
</dbReference>
<feature type="compositionally biased region" description="Basic residues" evidence="13">
    <location>
        <begin position="110"/>
        <end position="120"/>
    </location>
</feature>
<organism evidence="15 16">
    <name type="scientific">Brettanomyces naardenensis</name>
    <name type="common">Yeast</name>
    <dbReference type="NCBI Taxonomy" id="13370"/>
    <lineage>
        <taxon>Eukaryota</taxon>
        <taxon>Fungi</taxon>
        <taxon>Dikarya</taxon>
        <taxon>Ascomycota</taxon>
        <taxon>Saccharomycotina</taxon>
        <taxon>Pichiomycetes</taxon>
        <taxon>Pichiales</taxon>
        <taxon>Pichiaceae</taxon>
        <taxon>Brettanomyces</taxon>
    </lineage>
</organism>
<dbReference type="InParanoid" id="A0A448YPW8"/>
<evidence type="ECO:0000256" key="9">
    <source>
        <dbReference type="ARBA" id="ARBA00023172"/>
    </source>
</evidence>
<dbReference type="GO" id="GO:0005634">
    <property type="term" value="C:nucleus"/>
    <property type="evidence" value="ECO:0007669"/>
    <property type="project" value="UniProtKB-SubCell"/>
</dbReference>
<evidence type="ECO:0000256" key="1">
    <source>
        <dbReference type="ARBA" id="ARBA00004123"/>
    </source>
</evidence>
<keyword evidence="5" id="KW-0547">Nucleotide-binding</keyword>
<dbReference type="PANTHER" id="PTHR19306:SF6">
    <property type="entry name" value="STRUCTURAL MAINTENANCE OF CHROMOSOMES PROTEIN 6"/>
    <property type="match status" value="1"/>
</dbReference>
<evidence type="ECO:0000256" key="5">
    <source>
        <dbReference type="ARBA" id="ARBA00022741"/>
    </source>
</evidence>
<feature type="compositionally biased region" description="Low complexity" evidence="13">
    <location>
        <begin position="66"/>
        <end position="80"/>
    </location>
</feature>
<dbReference type="OrthoDB" id="10265785at2759"/>
<dbReference type="GO" id="GO:0030915">
    <property type="term" value="C:Smc5-Smc6 complex"/>
    <property type="evidence" value="ECO:0007669"/>
    <property type="project" value="TreeGrafter"/>
</dbReference>
<dbReference type="GO" id="GO:0003697">
    <property type="term" value="F:single-stranded DNA binding"/>
    <property type="evidence" value="ECO:0007669"/>
    <property type="project" value="TreeGrafter"/>
</dbReference>
<dbReference type="FunCoup" id="A0A448YPW8">
    <property type="interactions" value="829"/>
</dbReference>
<dbReference type="GO" id="GO:0007059">
    <property type="term" value="P:chromosome segregation"/>
    <property type="evidence" value="ECO:0007669"/>
    <property type="project" value="UniProtKB-ARBA"/>
</dbReference>
<keyword evidence="6" id="KW-0227">DNA damage</keyword>
<evidence type="ECO:0000313" key="15">
    <source>
        <dbReference type="EMBL" id="VEU22979.1"/>
    </source>
</evidence>
<dbReference type="AlphaFoldDB" id="A0A448YPW8"/>
<evidence type="ECO:0000256" key="3">
    <source>
        <dbReference type="ARBA" id="ARBA00006793"/>
    </source>
</evidence>
<protein>
    <submittedName>
        <fullName evidence="15">DEKNAAC104126</fullName>
    </submittedName>
</protein>
<sequence length="1183" mass="135600">MPGIKRRRAEEIDLEENAIKPSKGRKLVAAIIEEAVIEDEEVGQNGTDATVSGDDGALENDEGEVDGTTGVSSSSDTLVDSSDETPEARNSQLPDTQTAMTDRLSQSLAKKLKSFRRRSLHSQSQGELESISFDESDESPAETGVILRLELHNFMCHEAFSLDFGEQTNFIIGRNGSGKSAILTGLSIAMGAKASDTDRGNSLKGLIMHGKNYARVKLTFKNEGDLAYMPELYGKRISVERVIPLTGSSSFSIRNESGQVISKKKKTLDEILRYYRINIANPMTILTQTEAKTFLARSSDREKYDYFMQGTRLQEAYENVESVRKNVTDTLATLSGIREMRRQRKEKFEKAKKVRLAFRNTKEFEKRLRMLSAKRLWIDVTDEEDKMQRAKELREKWKKEVNRLNDQVADFQGDIALKRKQTEKAKTVLHDEVFAERERSNEQKEKSKEQLNLLQTRFRSLDRNLKNVNQEISDDRESIKRLDDQILREKARLAHSTGEAFDRLRNLKQQQEIKLAETERLRMDASAKIVEIEEEMKDKVSGMEGEIRGLRADYTKLDREKQRLGQSGDRQERMVGQQLNGLIMDVRRHKSDFRGRVIGPIGLNIELKQRYQKWGWVLETIMQRILNTFLVENFSDSQALKQRVKSFRTNNEISVRKPEVFDFSNSVPQNDELKVMDVLSIEDKNIECLLVDANRIHTTLLIESRRTAESVLLQDTRNLISSVICFVPGGALRISKRNGTLQTDPILPQRRRNANWLPLRIVGDSSDPLARLNRDMEDITERLAELNKEKHAAEQRYRGELIEAQREAKRSQQRTREIRAAISKASAKMEDMDGGTAKLDALEEERNKLNDHVIINIQQEEELREDSQRALKKLTVQKEEFEKIVKDNKVLEQREDSIKKTLENLMLEIDEFQDNITTNKKSIEKTNSDISKLDAFLDKEAPEIERLIEQADSRCSRALASLQPGDTKESVENRIQQVKDSLKRIEEEVQISREQADKNFTEAKAALDYVTASYNTSDKLYSDLEKAMETRVENLSSTLGHMIIDVGSAFESAMRIRNFEGKISFDLRNRRLALRVSTKKTEKLRNVESLSGGEKSYAQIAFLLAIWMPMTSTVRGLDEFDVFMDQVNRRLTLKLILQKVRQKPKTQTIFITPLAIGKIPGMDHRSVNIQEITPPERGNSNVH</sequence>